<accession>A0A494YC98</accession>
<dbReference type="GO" id="GO:0009228">
    <property type="term" value="P:thiamine biosynthetic process"/>
    <property type="evidence" value="ECO:0007669"/>
    <property type="project" value="InterPro"/>
</dbReference>
<keyword evidence="1" id="KW-0732">Signal</keyword>
<evidence type="ECO:0000313" key="3">
    <source>
        <dbReference type="EMBL" id="RKP57900.1"/>
    </source>
</evidence>
<dbReference type="InterPro" id="IPR015168">
    <property type="entry name" value="SsuA/THI5"/>
</dbReference>
<dbReference type="EMBL" id="RBZU01000002">
    <property type="protein sequence ID" value="RKP57900.1"/>
    <property type="molecule type" value="Genomic_DNA"/>
</dbReference>
<proteinExistence type="predicted"/>
<dbReference type="PANTHER" id="PTHR31528:SF3">
    <property type="entry name" value="THIAMINE BIOSYNTHESIS PROTEIN HI_0357-RELATED"/>
    <property type="match status" value="1"/>
</dbReference>
<feature type="signal peptide" evidence="1">
    <location>
        <begin position="1"/>
        <end position="34"/>
    </location>
</feature>
<name>A0A494YC98_9BURK</name>
<dbReference type="Proteomes" id="UP000270342">
    <property type="component" value="Unassembled WGS sequence"/>
</dbReference>
<dbReference type="PANTHER" id="PTHR31528">
    <property type="entry name" value="4-AMINO-5-HYDROXYMETHYL-2-METHYLPYRIMIDINE PHOSPHATE SYNTHASE THI11-RELATED"/>
    <property type="match status" value="1"/>
</dbReference>
<dbReference type="Pfam" id="PF09084">
    <property type="entry name" value="NMT1"/>
    <property type="match status" value="1"/>
</dbReference>
<dbReference type="RefSeq" id="WP_121085255.1">
    <property type="nucleotide sequence ID" value="NZ_RBZU01000002.1"/>
</dbReference>
<evidence type="ECO:0000259" key="2">
    <source>
        <dbReference type="Pfam" id="PF09084"/>
    </source>
</evidence>
<dbReference type="Gene3D" id="3.40.190.10">
    <property type="entry name" value="Periplasmic binding protein-like II"/>
    <property type="match status" value="2"/>
</dbReference>
<protein>
    <submittedName>
        <fullName evidence="3">ABC transporter substrate-binding protein</fullName>
    </submittedName>
</protein>
<gene>
    <name evidence="3" type="ORF">D7S86_06685</name>
</gene>
<dbReference type="OrthoDB" id="8555942at2"/>
<sequence length="336" mass="36036">MTLQPVRTLRAAVSATASLAVPVTLFAATLTAHAGTPFTLITNWYAQAEHGGFYEAQAEGLYSKAGLDVTLRMGGPQVNSTQLLAAGQAQCVITDDIGTMSARAHGVPMELVATSFQHDPTVLIAHDDVPDIKALRTRTILASSAAYSSWWPWAKVTLGFKDDQVRPYTFNIQPFIAGPNVAQQGYLTSEPYSLSKVGAKFKVFPLGDAGYPPYGNAIACRTDVIEQHPDQVAAFVKASAQGWKDYLAHPEAGDAAIRKDNPDMTQDQLDYAVKALNASGLVEGGDAKTHGIGVITAERLKASWTMAVNGGLVDPKQVALDQFYTTRFVDRDPVLP</sequence>
<keyword evidence="4" id="KW-1185">Reference proteome</keyword>
<evidence type="ECO:0000313" key="4">
    <source>
        <dbReference type="Proteomes" id="UP000270342"/>
    </source>
</evidence>
<organism evidence="3 4">
    <name type="scientific">Pararobbsia silviterrae</name>
    <dbReference type="NCBI Taxonomy" id="1792498"/>
    <lineage>
        <taxon>Bacteria</taxon>
        <taxon>Pseudomonadati</taxon>
        <taxon>Pseudomonadota</taxon>
        <taxon>Betaproteobacteria</taxon>
        <taxon>Burkholderiales</taxon>
        <taxon>Burkholderiaceae</taxon>
        <taxon>Pararobbsia</taxon>
    </lineage>
</organism>
<feature type="domain" description="SsuA/THI5-like" evidence="2">
    <location>
        <begin position="48"/>
        <end position="252"/>
    </location>
</feature>
<dbReference type="AlphaFoldDB" id="A0A494YC98"/>
<dbReference type="SUPFAM" id="SSF53850">
    <property type="entry name" value="Periplasmic binding protein-like II"/>
    <property type="match status" value="1"/>
</dbReference>
<evidence type="ECO:0000256" key="1">
    <source>
        <dbReference type="SAM" id="SignalP"/>
    </source>
</evidence>
<reference evidence="3 4" key="1">
    <citation type="submission" date="2018-10" db="EMBL/GenBank/DDBJ databases">
        <title>Robbsia sp. DHC34, isolated from soil.</title>
        <authorList>
            <person name="Gao Z.-H."/>
            <person name="Qiu L.-H."/>
        </authorList>
    </citation>
    <scope>NUCLEOTIDE SEQUENCE [LARGE SCALE GENOMIC DNA]</scope>
    <source>
        <strain evidence="3 4">DHC34</strain>
    </source>
</reference>
<dbReference type="InterPro" id="IPR027939">
    <property type="entry name" value="NMT1/THI5"/>
</dbReference>
<comment type="caution">
    <text evidence="3">The sequence shown here is derived from an EMBL/GenBank/DDBJ whole genome shotgun (WGS) entry which is preliminary data.</text>
</comment>
<feature type="chain" id="PRO_5019714447" evidence="1">
    <location>
        <begin position="35"/>
        <end position="336"/>
    </location>
</feature>